<reference evidence="1" key="4">
    <citation type="submission" date="2024-05" db="EMBL/GenBank/DDBJ databases">
        <authorList>
            <person name="Sun Q."/>
            <person name="Zhou Y."/>
        </authorList>
    </citation>
    <scope>NUCLEOTIDE SEQUENCE</scope>
    <source>
        <strain evidence="1">CGMCC 1.15931</strain>
    </source>
</reference>
<dbReference type="SUPFAM" id="SSF51735">
    <property type="entry name" value="NAD(P)-binding Rossmann-fold domains"/>
    <property type="match status" value="1"/>
</dbReference>
<dbReference type="PANTHER" id="PTHR13812">
    <property type="entry name" value="KETIMINE REDUCTASE MU-CRYSTALLIN"/>
    <property type="match status" value="1"/>
</dbReference>
<name>A0A6I3T0S3_9BURK</name>
<gene>
    <name evidence="1" type="ORF">GCM10011572_39980</name>
    <name evidence="2" type="ORF">GM672_15280</name>
</gene>
<sequence>MLDQDITARLLPWSDLVAALGTAVMELAAGHIHCPPRQVGVLQREGVLLSMLATAPDLAIHKLIAVVPDNPARGLPTIAGQVSVIDGGTGAVRVVLDGATVTARRTAALSMLGIATLLGRAPRHVLLAGTGTQARHHALALAELYPQALLGVAGRSAEAAVRFCADLDGIDARPALLAKPEPDVDVVITCTTSREPVYLDAARAGRLVIAVGVFKPDQAEIGPDTVRASRIYVDDAAGASHEAGDLIRAGVDPAKVHALAAAIGRLPQADREAVLFKTVGCAAWDLAAARVALATMAAEGFMDA</sequence>
<evidence type="ECO:0000313" key="4">
    <source>
        <dbReference type="Proteomes" id="UP000622638"/>
    </source>
</evidence>
<keyword evidence="4" id="KW-1185">Reference proteome</keyword>
<evidence type="ECO:0000313" key="3">
    <source>
        <dbReference type="Proteomes" id="UP000430634"/>
    </source>
</evidence>
<dbReference type="RefSeq" id="WP_155471396.1">
    <property type="nucleotide sequence ID" value="NZ_BMKG01000019.1"/>
</dbReference>
<reference evidence="1" key="1">
    <citation type="journal article" date="2014" name="Int. J. Syst. Evol. Microbiol.">
        <title>Complete genome of a new Firmicutes species belonging to the dominant human colonic microbiota ('Ruminococcus bicirculans') reveals two chromosomes and a selective capacity to utilize plant glucans.</title>
        <authorList>
            <consortium name="NISC Comparative Sequencing Program"/>
            <person name="Wegmann U."/>
            <person name="Louis P."/>
            <person name="Goesmann A."/>
            <person name="Henrissat B."/>
            <person name="Duncan S.H."/>
            <person name="Flint H.J."/>
        </authorList>
    </citation>
    <scope>NUCLEOTIDE SEQUENCE</scope>
    <source>
        <strain evidence="1">CGMCC 1.15931</strain>
    </source>
</reference>
<dbReference type="EMBL" id="WNKZ01000042">
    <property type="protein sequence ID" value="MTV54092.1"/>
    <property type="molecule type" value="Genomic_DNA"/>
</dbReference>
<dbReference type="InterPro" id="IPR003462">
    <property type="entry name" value="ODC_Mu_crystall"/>
</dbReference>
<dbReference type="Gene3D" id="3.40.50.720">
    <property type="entry name" value="NAD(P)-binding Rossmann-like Domain"/>
    <property type="match status" value="1"/>
</dbReference>
<evidence type="ECO:0000313" key="1">
    <source>
        <dbReference type="EMBL" id="GGC14553.1"/>
    </source>
</evidence>
<proteinExistence type="predicted"/>
<dbReference type="EMBL" id="BMKG01000019">
    <property type="protein sequence ID" value="GGC14553.1"/>
    <property type="molecule type" value="Genomic_DNA"/>
</dbReference>
<dbReference type="AlphaFoldDB" id="A0A6I3T0S3"/>
<organism evidence="2 3">
    <name type="scientific">Pseudoduganella buxea</name>
    <dbReference type="NCBI Taxonomy" id="1949069"/>
    <lineage>
        <taxon>Bacteria</taxon>
        <taxon>Pseudomonadati</taxon>
        <taxon>Pseudomonadota</taxon>
        <taxon>Betaproteobacteria</taxon>
        <taxon>Burkholderiales</taxon>
        <taxon>Oxalobacteraceae</taxon>
        <taxon>Telluria group</taxon>
        <taxon>Pseudoduganella</taxon>
    </lineage>
</organism>
<reference evidence="4" key="2">
    <citation type="journal article" date="2019" name="Int. J. Syst. Evol. Microbiol.">
        <title>The Global Catalogue of Microorganisms (GCM) 10K type strain sequencing project: providing services to taxonomists for standard genome sequencing and annotation.</title>
        <authorList>
            <consortium name="The Broad Institute Genomics Platform"/>
            <consortium name="The Broad Institute Genome Sequencing Center for Infectious Disease"/>
            <person name="Wu L."/>
            <person name="Ma J."/>
        </authorList>
    </citation>
    <scope>NUCLEOTIDE SEQUENCE [LARGE SCALE GENOMIC DNA]</scope>
    <source>
        <strain evidence="4">CGMCC 1.15931</strain>
    </source>
</reference>
<dbReference type="Proteomes" id="UP000622638">
    <property type="component" value="Unassembled WGS sequence"/>
</dbReference>
<dbReference type="Proteomes" id="UP000430634">
    <property type="component" value="Unassembled WGS sequence"/>
</dbReference>
<reference evidence="2 3" key="3">
    <citation type="submission" date="2019-11" db="EMBL/GenBank/DDBJ databases">
        <title>Type strains purchased from KCTC, JCM and DSMZ.</title>
        <authorList>
            <person name="Lu H."/>
        </authorList>
    </citation>
    <scope>NUCLEOTIDE SEQUENCE [LARGE SCALE GENOMIC DNA]</scope>
    <source>
        <strain evidence="2 3">KCTC 52429</strain>
    </source>
</reference>
<protein>
    <submittedName>
        <fullName evidence="2">Delta(1)-pyrroline-2-carboxylate reductase family protein</fullName>
    </submittedName>
    <submittedName>
        <fullName evidence="1">Ornithine cyclodeaminase</fullName>
    </submittedName>
</protein>
<dbReference type="GO" id="GO:0005737">
    <property type="term" value="C:cytoplasm"/>
    <property type="evidence" value="ECO:0007669"/>
    <property type="project" value="TreeGrafter"/>
</dbReference>
<dbReference type="PIRSF" id="PIRSF001439">
    <property type="entry name" value="CryM"/>
    <property type="match status" value="1"/>
</dbReference>
<dbReference type="Gene3D" id="3.30.1780.10">
    <property type="entry name" value="ornithine cyclodeaminase, domain 1"/>
    <property type="match status" value="1"/>
</dbReference>
<comment type="caution">
    <text evidence="2">The sequence shown here is derived from an EMBL/GenBank/DDBJ whole genome shotgun (WGS) entry which is preliminary data.</text>
</comment>
<evidence type="ECO:0000313" key="2">
    <source>
        <dbReference type="EMBL" id="MTV54092.1"/>
    </source>
</evidence>
<dbReference type="OrthoDB" id="5293744at2"/>
<dbReference type="NCBIfam" id="NF005603">
    <property type="entry name" value="PRK07340.1"/>
    <property type="match status" value="1"/>
</dbReference>
<dbReference type="InterPro" id="IPR023401">
    <property type="entry name" value="ODC_N"/>
</dbReference>
<dbReference type="Pfam" id="PF02423">
    <property type="entry name" value="OCD_Mu_crystall"/>
    <property type="match status" value="1"/>
</dbReference>
<dbReference type="InterPro" id="IPR036291">
    <property type="entry name" value="NAD(P)-bd_dom_sf"/>
</dbReference>
<accession>A0A6I3T0S3</accession>
<dbReference type="PANTHER" id="PTHR13812:SF19">
    <property type="entry name" value="KETIMINE REDUCTASE MU-CRYSTALLIN"/>
    <property type="match status" value="1"/>
</dbReference>